<evidence type="ECO:0000313" key="2">
    <source>
        <dbReference type="EMBL" id="JAC18755.1"/>
    </source>
</evidence>
<name>A0A023FBL1_AMBCJ</name>
<keyword evidence="1" id="KW-0472">Membrane</keyword>
<dbReference type="EMBL" id="GBBK01005727">
    <property type="protein sequence ID" value="JAC18755.1"/>
    <property type="molecule type" value="mRNA"/>
</dbReference>
<organism evidence="2">
    <name type="scientific">Amblyomma cajennense</name>
    <name type="common">Cayenne tick</name>
    <name type="synonym">Acarus cajennensis</name>
    <dbReference type="NCBI Taxonomy" id="34607"/>
    <lineage>
        <taxon>Eukaryota</taxon>
        <taxon>Metazoa</taxon>
        <taxon>Ecdysozoa</taxon>
        <taxon>Arthropoda</taxon>
        <taxon>Chelicerata</taxon>
        <taxon>Arachnida</taxon>
        <taxon>Acari</taxon>
        <taxon>Parasitiformes</taxon>
        <taxon>Ixodida</taxon>
        <taxon>Ixodoidea</taxon>
        <taxon>Ixodidae</taxon>
        <taxon>Amblyomminae</taxon>
        <taxon>Amblyomma</taxon>
    </lineage>
</organism>
<feature type="non-terminal residue" evidence="2">
    <location>
        <position position="75"/>
    </location>
</feature>
<feature type="transmembrane region" description="Helical" evidence="1">
    <location>
        <begin position="45"/>
        <end position="63"/>
    </location>
</feature>
<dbReference type="AlphaFoldDB" id="A0A023FBL1"/>
<keyword evidence="1" id="KW-0812">Transmembrane</keyword>
<sequence length="75" mass="8721">MLYNAIVIMFLFSNAVGLFCVKTLHITWVQEAKFLFFAAFTRGGLRLCVPFSVLEFFLLVYTADFKLLYAQLDHF</sequence>
<protein>
    <submittedName>
        <fullName evidence="2">Uncharacterized protein</fullName>
    </submittedName>
</protein>
<feature type="transmembrane region" description="Helical" evidence="1">
    <location>
        <begin position="6"/>
        <end position="24"/>
    </location>
</feature>
<proteinExistence type="evidence at transcript level"/>
<reference evidence="2" key="1">
    <citation type="submission" date="2014-03" db="EMBL/GenBank/DDBJ databases">
        <title>The sialotranscriptome of Amblyomma triste, Amblyomma parvum and Amblyomma cajennense ticks, uncovered by 454-based RNA-seq.</title>
        <authorList>
            <person name="Garcia G.R."/>
            <person name="Gardinassi L.G."/>
            <person name="Ribeiro J.M."/>
            <person name="Anatriello E."/>
            <person name="Ferreira B.R."/>
            <person name="Moreira H.N."/>
            <person name="Mafra C."/>
            <person name="Olegario M.M."/>
            <person name="Szabo P.J."/>
            <person name="Miranda-Santos I.K."/>
            <person name="Maruyama S.R."/>
        </authorList>
    </citation>
    <scope>NUCLEOTIDE SEQUENCE</scope>
    <source>
        <strain evidence="2">Uberlandia</strain>
        <tissue evidence="2">Salivary glands</tissue>
    </source>
</reference>
<evidence type="ECO:0000256" key="1">
    <source>
        <dbReference type="SAM" id="Phobius"/>
    </source>
</evidence>
<keyword evidence="1" id="KW-1133">Transmembrane helix</keyword>
<accession>A0A023FBL1</accession>